<evidence type="ECO:0000313" key="6">
    <source>
        <dbReference type="Proteomes" id="UP000095284"/>
    </source>
</evidence>
<dbReference type="PROSITE" id="PS50888">
    <property type="entry name" value="BHLH"/>
    <property type="match status" value="1"/>
</dbReference>
<dbReference type="eggNOG" id="KOG4029">
    <property type="taxonomic scope" value="Eukaryota"/>
</dbReference>
<evidence type="ECO:0000313" key="7">
    <source>
        <dbReference type="Proteomes" id="UP000659654"/>
    </source>
</evidence>
<dbReference type="EMBL" id="CAJFDI010000002">
    <property type="protein sequence ID" value="CAD5215141.1"/>
    <property type="molecule type" value="Genomic_DNA"/>
</dbReference>
<keyword evidence="7" id="KW-1185">Reference proteome</keyword>
<dbReference type="InterPro" id="IPR011598">
    <property type="entry name" value="bHLH_dom"/>
</dbReference>
<dbReference type="Proteomes" id="UP000095284">
    <property type="component" value="Unplaced"/>
</dbReference>
<reference evidence="5" key="2">
    <citation type="submission" date="2020-08" db="EMBL/GenBank/DDBJ databases">
        <authorList>
            <person name="Kikuchi T."/>
        </authorList>
    </citation>
    <scope>NUCLEOTIDE SEQUENCE</scope>
    <source>
        <strain evidence="4">Ka4C1</strain>
    </source>
</reference>
<feature type="domain" description="BHLH" evidence="3">
    <location>
        <begin position="20"/>
        <end position="74"/>
    </location>
</feature>
<protein>
    <submittedName>
        <fullName evidence="4">(pine wood nematode) hypothetical protein</fullName>
    </submittedName>
    <submittedName>
        <fullName evidence="8">BHLH domain-containing protein</fullName>
    </submittedName>
</protein>
<dbReference type="Gene3D" id="4.10.280.10">
    <property type="entry name" value="Helix-loop-helix DNA-binding domain"/>
    <property type="match status" value="1"/>
</dbReference>
<proteinExistence type="predicted"/>
<evidence type="ECO:0000256" key="2">
    <source>
        <dbReference type="SAM" id="MobiDB-lite"/>
    </source>
</evidence>
<dbReference type="AlphaFoldDB" id="A0A1I7RPT2"/>
<dbReference type="EMBL" id="CAJFCV020000002">
    <property type="protein sequence ID" value="CAG9096569.1"/>
    <property type="molecule type" value="Genomic_DNA"/>
</dbReference>
<accession>A0A1I7RPT2</accession>
<sequence>MPPKMRSESKKSSAIHKPREKVERRNARERQRVKQVNAGYEYLGQMLNEWELYKNKKLTKADTLKAAIQYIKHLESLLGPSASKDQSSSSVSAVSSASPSPFSAIQTPNQQSPYQPHQSQPYPPQDSYQMYDIKSEVSQYYYNNQQYFHQ</sequence>
<dbReference type="GO" id="GO:0032502">
    <property type="term" value="P:developmental process"/>
    <property type="evidence" value="ECO:0007669"/>
    <property type="project" value="TreeGrafter"/>
</dbReference>
<dbReference type="GO" id="GO:0046983">
    <property type="term" value="F:protein dimerization activity"/>
    <property type="evidence" value="ECO:0007669"/>
    <property type="project" value="InterPro"/>
</dbReference>
<dbReference type="GO" id="GO:0000977">
    <property type="term" value="F:RNA polymerase II transcription regulatory region sequence-specific DNA binding"/>
    <property type="evidence" value="ECO:0007669"/>
    <property type="project" value="TreeGrafter"/>
</dbReference>
<dbReference type="OrthoDB" id="6241467at2759"/>
<name>A0A1I7RPT2_BURXY</name>
<dbReference type="PANTHER" id="PTHR23349">
    <property type="entry name" value="BASIC HELIX-LOOP-HELIX TRANSCRIPTION FACTOR, TWIST"/>
    <property type="match status" value="1"/>
</dbReference>
<gene>
    <name evidence="4" type="ORF">BXYJ_LOCUS3881</name>
</gene>
<feature type="region of interest" description="Disordered" evidence="2">
    <location>
        <begin position="80"/>
        <end position="128"/>
    </location>
</feature>
<keyword evidence="1" id="KW-0238">DNA-binding</keyword>
<feature type="region of interest" description="Disordered" evidence="2">
    <location>
        <begin position="1"/>
        <end position="36"/>
    </location>
</feature>
<evidence type="ECO:0000313" key="5">
    <source>
        <dbReference type="EMBL" id="CAG9096569.1"/>
    </source>
</evidence>
<evidence type="ECO:0000313" key="4">
    <source>
        <dbReference type="EMBL" id="CAD5215141.1"/>
    </source>
</evidence>
<feature type="compositionally biased region" description="Basic and acidic residues" evidence="2">
    <location>
        <begin position="20"/>
        <end position="32"/>
    </location>
</feature>
<evidence type="ECO:0000259" key="3">
    <source>
        <dbReference type="PROSITE" id="PS50888"/>
    </source>
</evidence>
<evidence type="ECO:0000256" key="1">
    <source>
        <dbReference type="ARBA" id="ARBA00023125"/>
    </source>
</evidence>
<dbReference type="WBParaSite" id="BXY_0272300.1">
    <property type="protein sequence ID" value="BXY_0272300.1"/>
    <property type="gene ID" value="BXY_0272300"/>
</dbReference>
<dbReference type="PANTHER" id="PTHR23349:SF108">
    <property type="entry name" value="BHLH DOMAIN-CONTAINING PROTEIN"/>
    <property type="match status" value="1"/>
</dbReference>
<reference evidence="8" key="1">
    <citation type="submission" date="2016-11" db="UniProtKB">
        <authorList>
            <consortium name="WormBaseParasite"/>
        </authorList>
    </citation>
    <scope>IDENTIFICATION</scope>
</reference>
<dbReference type="SMR" id="A0A1I7RPT2"/>
<dbReference type="Proteomes" id="UP000659654">
    <property type="component" value="Unassembled WGS sequence"/>
</dbReference>
<dbReference type="InterPro" id="IPR036638">
    <property type="entry name" value="HLH_DNA-bd_sf"/>
</dbReference>
<dbReference type="CDD" id="cd19724">
    <property type="entry name" value="bHLH_TS_ASCL3_like"/>
    <property type="match status" value="1"/>
</dbReference>
<dbReference type="Pfam" id="PF00010">
    <property type="entry name" value="HLH"/>
    <property type="match status" value="1"/>
</dbReference>
<dbReference type="GO" id="GO:0000981">
    <property type="term" value="F:DNA-binding transcription factor activity, RNA polymerase II-specific"/>
    <property type="evidence" value="ECO:0007669"/>
    <property type="project" value="TreeGrafter"/>
</dbReference>
<dbReference type="SUPFAM" id="SSF47459">
    <property type="entry name" value="HLH, helix-loop-helix DNA-binding domain"/>
    <property type="match status" value="1"/>
</dbReference>
<dbReference type="SMART" id="SM00353">
    <property type="entry name" value="HLH"/>
    <property type="match status" value="1"/>
</dbReference>
<dbReference type="InterPro" id="IPR050283">
    <property type="entry name" value="E-box_TF_Regulators"/>
</dbReference>
<evidence type="ECO:0000313" key="8">
    <source>
        <dbReference type="WBParaSite" id="BXY_0272300.1"/>
    </source>
</evidence>
<dbReference type="Proteomes" id="UP000582659">
    <property type="component" value="Unassembled WGS sequence"/>
</dbReference>
<organism evidence="6 8">
    <name type="scientific">Bursaphelenchus xylophilus</name>
    <name type="common">Pinewood nematode worm</name>
    <name type="synonym">Aphelenchoides xylophilus</name>
    <dbReference type="NCBI Taxonomy" id="6326"/>
    <lineage>
        <taxon>Eukaryota</taxon>
        <taxon>Metazoa</taxon>
        <taxon>Ecdysozoa</taxon>
        <taxon>Nematoda</taxon>
        <taxon>Chromadorea</taxon>
        <taxon>Rhabditida</taxon>
        <taxon>Tylenchina</taxon>
        <taxon>Tylenchomorpha</taxon>
        <taxon>Aphelenchoidea</taxon>
        <taxon>Aphelenchoididae</taxon>
        <taxon>Bursaphelenchus</taxon>
    </lineage>
</organism>
<feature type="compositionally biased region" description="Basic and acidic residues" evidence="2">
    <location>
        <begin position="1"/>
        <end position="11"/>
    </location>
</feature>